<dbReference type="Proteomes" id="UP000482800">
    <property type="component" value="Unassembled WGS sequence"/>
</dbReference>
<dbReference type="AlphaFoldDB" id="A0A6V8K689"/>
<keyword evidence="2" id="KW-1185">Reference proteome</keyword>
<gene>
    <name evidence="1" type="ORF">Phou_014470</name>
</gene>
<dbReference type="EMBL" id="BLPF01000001">
    <property type="protein sequence ID" value="GFJ77267.1"/>
    <property type="molecule type" value="Genomic_DNA"/>
</dbReference>
<reference evidence="1 2" key="2">
    <citation type="submission" date="2020-03" db="EMBL/GenBank/DDBJ databases">
        <authorList>
            <person name="Ichikawa N."/>
            <person name="Kimura A."/>
            <person name="Kitahashi Y."/>
            <person name="Uohara A."/>
        </authorList>
    </citation>
    <scope>NUCLEOTIDE SEQUENCE [LARGE SCALE GENOMIC DNA]</scope>
    <source>
        <strain evidence="1 2">NBRC 108639</strain>
    </source>
</reference>
<protein>
    <submittedName>
        <fullName evidence="1">Uncharacterized protein</fullName>
    </submittedName>
</protein>
<accession>A0A6V8K689</accession>
<sequence length="95" mass="10546">MRHGLSQTAAALAEATTAEHRPATLGINLEEPMLCATDTLIYLARFFDNLAQAADRQAQESYDPDKIGHWLRERAQQLRDTAASFHGPPLSQISR</sequence>
<proteinExistence type="predicted"/>
<organism evidence="1 2">
    <name type="scientific">Phytohabitans houttuyneae</name>
    <dbReference type="NCBI Taxonomy" id="1076126"/>
    <lineage>
        <taxon>Bacteria</taxon>
        <taxon>Bacillati</taxon>
        <taxon>Actinomycetota</taxon>
        <taxon>Actinomycetes</taxon>
        <taxon>Micromonosporales</taxon>
        <taxon>Micromonosporaceae</taxon>
    </lineage>
</organism>
<evidence type="ECO:0000313" key="1">
    <source>
        <dbReference type="EMBL" id="GFJ77267.1"/>
    </source>
</evidence>
<comment type="caution">
    <text evidence="1">The sequence shown here is derived from an EMBL/GenBank/DDBJ whole genome shotgun (WGS) entry which is preliminary data.</text>
</comment>
<evidence type="ECO:0000313" key="2">
    <source>
        <dbReference type="Proteomes" id="UP000482800"/>
    </source>
</evidence>
<reference evidence="1 2" key="1">
    <citation type="submission" date="2020-03" db="EMBL/GenBank/DDBJ databases">
        <title>Whole genome shotgun sequence of Phytohabitans houttuyneae NBRC 108639.</title>
        <authorList>
            <person name="Komaki H."/>
            <person name="Tamura T."/>
        </authorList>
    </citation>
    <scope>NUCLEOTIDE SEQUENCE [LARGE SCALE GENOMIC DNA]</scope>
    <source>
        <strain evidence="1 2">NBRC 108639</strain>
    </source>
</reference>
<dbReference type="RefSeq" id="WP_173054639.1">
    <property type="nucleotide sequence ID" value="NZ_BAABGO010000088.1"/>
</dbReference>
<name>A0A6V8K689_9ACTN</name>